<dbReference type="Pfam" id="PF11894">
    <property type="entry name" value="Nup192"/>
    <property type="match status" value="1"/>
</dbReference>
<dbReference type="GO" id="GO:0005643">
    <property type="term" value="C:nuclear pore"/>
    <property type="evidence" value="ECO:0007669"/>
    <property type="project" value="InterPro"/>
</dbReference>
<proteinExistence type="predicted"/>
<dbReference type="Proteomes" id="UP001300502">
    <property type="component" value="Unassembled WGS sequence"/>
</dbReference>
<comment type="caution">
    <text evidence="1">The sequence shown here is derived from an EMBL/GenBank/DDBJ whole genome shotgun (WGS) entry which is preliminary data.</text>
</comment>
<keyword evidence="2" id="KW-1185">Reference proteome</keyword>
<evidence type="ECO:0000313" key="1">
    <source>
        <dbReference type="EMBL" id="KAK4525978.1"/>
    </source>
</evidence>
<reference evidence="1 2" key="1">
    <citation type="submission" date="2022-07" db="EMBL/GenBank/DDBJ databases">
        <title>Genome-wide signatures of adaptation to extreme environments.</title>
        <authorList>
            <person name="Cho C.H."/>
            <person name="Yoon H.S."/>
        </authorList>
    </citation>
    <scope>NUCLEOTIDE SEQUENCE [LARGE SCALE GENOMIC DNA]</scope>
    <source>
        <strain evidence="1 2">108.79 E11</strain>
    </source>
</reference>
<gene>
    <name evidence="1" type="ORF">GAYE_SCF18G3887</name>
</gene>
<dbReference type="EMBL" id="JANCYU010000035">
    <property type="protein sequence ID" value="KAK4525978.1"/>
    <property type="molecule type" value="Genomic_DNA"/>
</dbReference>
<name>A0AAV9IF54_9RHOD</name>
<protein>
    <submittedName>
        <fullName evidence="1">Uncharacterized protein</fullName>
    </submittedName>
</protein>
<evidence type="ECO:0000313" key="2">
    <source>
        <dbReference type="Proteomes" id="UP001300502"/>
    </source>
</evidence>
<accession>A0AAV9IF54</accession>
<organism evidence="1 2">
    <name type="scientific">Galdieria yellowstonensis</name>
    <dbReference type="NCBI Taxonomy" id="3028027"/>
    <lineage>
        <taxon>Eukaryota</taxon>
        <taxon>Rhodophyta</taxon>
        <taxon>Bangiophyceae</taxon>
        <taxon>Galdieriales</taxon>
        <taxon>Galdieriaceae</taxon>
        <taxon>Galdieria</taxon>
    </lineage>
</organism>
<dbReference type="InterPro" id="IPR021827">
    <property type="entry name" value="Nup186/Nup192/Nup205"/>
</dbReference>
<sequence length="1855" mass="210064">MSCLRQLLNSVAIEPQELKIWHPVFSNPLDPKLRKGRDEQVRQQLVSEGVIVFQGSKRRVAEDFGKAVVALSDALDIHELEAAELLWKVKTKYGSLRVENAIERAKQSYLDRRRLILKSLSEILRVSLLEPEEEPCFSAILNFRDILVKEETLFSNLIARISRWIDGIDRNAVKKSLESTSYDSQERTFVEWNRSQLYGDLFPEEPYLFSLCIFLMCYTCQSTANQLFELFKLVERILEFYFQLQSWLKDSAMSRVELFSCFVRDINDSVFSLFLALSGALDRSRIVELYDPRTKRSDRNILLSNEDFVKRLEETIRRDSFRDSESFPSQSQAIAIPRFLGCLFLLYSNSQIDEDAICEQLVQLTCRGNIFEFLNEHLGEFLDSGYGTMLEDVGLMRDGYAELVYDIVDLSNFCSLVSIRCREAIVSFLDKYETDGMERALHESHFRTSSPISEAFGSHQVAYLVSHLMSLTGRACKVCNIHSYRIWNSQSGNLISFYGNLVVEIGDIVERNSDIPFAGPAFLSTVMSFFHMLKYFAKASHQMTCLVLNFFSHSGHPFASLERIYHTLKYYCDAKGREHSATDTEPKELFYLSEAESQTLAAFFDALDACALTDDQLLLTSLTENNMQEFVMLCLQLSLLEISAQLKASLIHFVADMHSERLSFHLLERLFGGNGIGIRREYNQAIEHPDALQVVCAMLYLAKIYVSQLHSKPLEGAEISILKNIGHITVRLIVSNWKKLEYTSALHKWQLAFHACSLIALLLKSSSSSDTQYFSVIYQIYVDICQTDNIVSSGSNCFHNIILMLSADGEGEAALVNALDNGQLELLQTICKSICCSCIVIQRLAELFKSHRLGFLPSTVASLADLISSESSYLTSLVSFIGLSIFPFSLVVYAAADTLSSCAACSNTFIHTCLSHTRRQKTRITLHQCILDSVVQVPIWEPLQMDENLQILTKGNNMLESLLYFVFCSLGTSFDEEAGLYLLGFQDMESVGEGLFSAVVEVVSILAQSQSVSDKNLAVSLSFLCLVASRQATSTFAFRYIGLYEKQLFTQLLRCYRGNSKENLTSIVSNASLFCQSFSSSLRLIALFYFEYNYRNVNEGVETAELDIPSHIPELFTLIRSIVTSLDNIDSEQLANLFSSWYQLLLALTCRLDSRKLADTEEMLSSWILQLLDFVDFLLFSSKEQPAMKAFLSDDSVHATVLLLLWKLRSLSIPRLSIFYSHNTFVLASKTLILWMLKLKDSSTTGLSLWTSIGMVFQYLAEYSTYDAHSLEEKVIDAKQIFQVLTQHVFQSRKKSIEWIIDMVISEAYQYLSLSRLAVGSSMLAVIIQYVVFHRPVLGREFSLDIHQLLRANGKIRQLFDNVFSSVHFQRSIYRSIVGQVGNSDDSLFASDSLVRYTSTEDSSMEKEDESLIALPLLDSLLCLIKSVASLEDVGILTECQLNHSLIPLMEFVADRGTFVYQMNVGLLDSSSSLLSSGLRSDELLIYSGLLAPVETSIHIMTSLIRTATCILCNTMRDMPPKSLLDLSLSCLERMETPLRQVLRSPGFVTFLSNIRLLESVGQLLVLISPFASSAVISSITKLCFEVVFRICQDKDVFQLEKSVSLHIEGSYVPRVQPTDLMQLSRNNVFHPENGSLLERDYLYARCQCRRIFLFLLHLLPNLWSHFSLNAKSDSMDSLKVSTNTVSSLNEICGCVFAAFAEMKFFDEEADKMELYSRDASKGKLFVDFTKEEYTTNDQETSTVLSAIDKASSNARALADVCFYALESGILVVDRILSSCKDQLYGETIGTQGADFFIRNRYSAMQLERILKDARDVILPFCQQLECAPHSLWKNRDASFTQAICRHIRIVLHVN</sequence>